<reference evidence="2" key="1">
    <citation type="journal article" date="2014" name="Front. Microbiol.">
        <title>High frequency of phylogenetically diverse reductive dehalogenase-homologous genes in deep subseafloor sedimentary metagenomes.</title>
        <authorList>
            <person name="Kawai M."/>
            <person name="Futagami T."/>
            <person name="Toyoda A."/>
            <person name="Takaki Y."/>
            <person name="Nishi S."/>
            <person name="Hori S."/>
            <person name="Arai W."/>
            <person name="Tsubouchi T."/>
            <person name="Morono Y."/>
            <person name="Uchiyama I."/>
            <person name="Ito T."/>
            <person name="Fujiyama A."/>
            <person name="Inagaki F."/>
            <person name="Takami H."/>
        </authorList>
    </citation>
    <scope>NUCLEOTIDE SEQUENCE</scope>
    <source>
        <strain evidence="2">Expedition CK06-06</strain>
    </source>
</reference>
<feature type="coiled-coil region" evidence="1">
    <location>
        <begin position="8"/>
        <end position="54"/>
    </location>
</feature>
<comment type="caution">
    <text evidence="2">The sequence shown here is derived from an EMBL/GenBank/DDBJ whole genome shotgun (WGS) entry which is preliminary data.</text>
</comment>
<dbReference type="AlphaFoldDB" id="X1F9D1"/>
<protein>
    <submittedName>
        <fullName evidence="2">Uncharacterized protein</fullName>
    </submittedName>
</protein>
<organism evidence="2">
    <name type="scientific">marine sediment metagenome</name>
    <dbReference type="NCBI Taxonomy" id="412755"/>
    <lineage>
        <taxon>unclassified sequences</taxon>
        <taxon>metagenomes</taxon>
        <taxon>ecological metagenomes</taxon>
    </lineage>
</organism>
<evidence type="ECO:0000256" key="1">
    <source>
        <dbReference type="SAM" id="Coils"/>
    </source>
</evidence>
<dbReference type="EMBL" id="BART01031792">
    <property type="protein sequence ID" value="GAH17393.1"/>
    <property type="molecule type" value="Genomic_DNA"/>
</dbReference>
<name>X1F9D1_9ZZZZ</name>
<proteinExistence type="predicted"/>
<evidence type="ECO:0000313" key="2">
    <source>
        <dbReference type="EMBL" id="GAH17393.1"/>
    </source>
</evidence>
<sequence length="105" mass="11947">MVYISDNEAAFEQRLEEMAREKKEFETKLITDKIKALENKVKLLEKTNNTLRGIILAQSVELPNGTFNLLGGEDIMPEIIAICQARKKSRTTIQHIIDEMGGKNK</sequence>
<accession>X1F9D1</accession>
<keyword evidence="1" id="KW-0175">Coiled coil</keyword>
<gene>
    <name evidence="2" type="ORF">S01H4_55140</name>
</gene>